<proteinExistence type="inferred from homology"/>
<dbReference type="eggNOG" id="KOG1644">
    <property type="taxonomic scope" value="Eukaryota"/>
</dbReference>
<comment type="subcellular location">
    <subcellularLocation>
        <location evidence="1">Nucleus</location>
    </subcellularLocation>
</comment>
<dbReference type="PANTHER" id="PTHR10552:SF6">
    <property type="entry name" value="U2 SMALL NUCLEAR RIBONUCLEOPROTEIN A"/>
    <property type="match status" value="1"/>
</dbReference>
<dbReference type="KEGG" id="ssl:SS1G_08575"/>
<keyword evidence="4" id="KW-0539">Nucleus</keyword>
<dbReference type="HOGENOM" id="CLU_061027_1_0_1"/>
<organism evidence="8 9">
    <name type="scientific">Sclerotinia sclerotiorum (strain ATCC 18683 / 1980 / Ss-1)</name>
    <name type="common">White mold</name>
    <name type="synonym">Whetzelinia sclerotiorum</name>
    <dbReference type="NCBI Taxonomy" id="665079"/>
    <lineage>
        <taxon>Eukaryota</taxon>
        <taxon>Fungi</taxon>
        <taxon>Dikarya</taxon>
        <taxon>Ascomycota</taxon>
        <taxon>Pezizomycotina</taxon>
        <taxon>Leotiomycetes</taxon>
        <taxon>Helotiales</taxon>
        <taxon>Sclerotiniaceae</taxon>
        <taxon>Sclerotinia</taxon>
    </lineage>
</organism>
<dbReference type="PROSITE" id="PS51450">
    <property type="entry name" value="LRR"/>
    <property type="match status" value="1"/>
</dbReference>
<dbReference type="RefSeq" id="XP_001590835.1">
    <property type="nucleotide sequence ID" value="XM_001590785.1"/>
</dbReference>
<keyword evidence="7" id="KW-0175">Coiled coil</keyword>
<dbReference type="Gene3D" id="3.80.10.10">
    <property type="entry name" value="Ribonuclease Inhibitor"/>
    <property type="match status" value="1"/>
</dbReference>
<dbReference type="InterPro" id="IPR044640">
    <property type="entry name" value="RU2A"/>
</dbReference>
<evidence type="ECO:0000313" key="8">
    <source>
        <dbReference type="EMBL" id="EDN92712.1"/>
    </source>
</evidence>
<comment type="similarity">
    <text evidence="5">Belongs to the U2 small nuclear ribonucleoprotein A family.</text>
</comment>
<keyword evidence="2" id="KW-0433">Leucine-rich repeat</keyword>
<dbReference type="AlphaFoldDB" id="A7ETC0"/>
<keyword evidence="9" id="KW-1185">Reference proteome</keyword>
<dbReference type="Proteomes" id="UP000001312">
    <property type="component" value="Unassembled WGS sequence"/>
</dbReference>
<dbReference type="Pfam" id="PF14580">
    <property type="entry name" value="LRR_9"/>
    <property type="match status" value="1"/>
</dbReference>
<dbReference type="InterPro" id="IPR001611">
    <property type="entry name" value="Leu-rich_rpt"/>
</dbReference>
<dbReference type="GO" id="GO:0000398">
    <property type="term" value="P:mRNA splicing, via spliceosome"/>
    <property type="evidence" value="ECO:0000318"/>
    <property type="project" value="GO_Central"/>
</dbReference>
<feature type="coiled-coil region" evidence="7">
    <location>
        <begin position="223"/>
        <end position="250"/>
    </location>
</feature>
<dbReference type="STRING" id="665079.A7ETC0"/>
<evidence type="ECO:0000256" key="5">
    <source>
        <dbReference type="ARBA" id="ARBA00024196"/>
    </source>
</evidence>
<sequence>MRLTADLIQSSLSYLNPLKERELDLRGHKIPAVENLGVAGPHDAIDFTDNDIQVLGNFPLSPRLRTLLLARNRVSSISPTLSKSLPNLTTLVLTSNNVAELADLDALAGCARLTSLVLMENPVTRKEHYREWVLFRCPNVRFLDYKKVKAAERERAQELFGTSAEPSTLASKVNISLSSFPLVILPTWFLQIMGIKSRTFDTTSTTNGASASSTSKSYRVKLTDKERKKVEELIKNAKSLQEIIKLEKELNEGRVPAAAQGDDPMEQ</sequence>
<dbReference type="OMA" id="PNYREYM"/>
<protein>
    <recommendedName>
        <fullName evidence="6">U2 small nuclear ribonucleoprotein A'</fullName>
    </recommendedName>
</protein>
<evidence type="ECO:0000256" key="4">
    <source>
        <dbReference type="ARBA" id="ARBA00023242"/>
    </source>
</evidence>
<evidence type="ECO:0000256" key="1">
    <source>
        <dbReference type="ARBA" id="ARBA00004123"/>
    </source>
</evidence>
<dbReference type="SUPFAM" id="SSF52058">
    <property type="entry name" value="L domain-like"/>
    <property type="match status" value="1"/>
</dbReference>
<dbReference type="FunFam" id="3.80.10.10:FF:000026">
    <property type="entry name" value="U2 small nuclear ribonucleoprotein A"/>
    <property type="match status" value="1"/>
</dbReference>
<dbReference type="GO" id="GO:0005686">
    <property type="term" value="C:U2 snRNP"/>
    <property type="evidence" value="ECO:0000318"/>
    <property type="project" value="GO_Central"/>
</dbReference>
<name>A7ETC0_SCLS1</name>
<evidence type="ECO:0000313" key="9">
    <source>
        <dbReference type="Proteomes" id="UP000001312"/>
    </source>
</evidence>
<dbReference type="GO" id="GO:0071014">
    <property type="term" value="C:post-mRNA release spliceosomal complex"/>
    <property type="evidence" value="ECO:0007669"/>
    <property type="project" value="EnsemblFungi"/>
</dbReference>
<dbReference type="InParanoid" id="A7ETC0"/>
<dbReference type="EMBL" id="CH476631">
    <property type="protein sequence ID" value="EDN92712.1"/>
    <property type="molecule type" value="Genomic_DNA"/>
</dbReference>
<dbReference type="GeneID" id="5486865"/>
<evidence type="ECO:0000256" key="7">
    <source>
        <dbReference type="SAM" id="Coils"/>
    </source>
</evidence>
<dbReference type="InterPro" id="IPR032675">
    <property type="entry name" value="LRR_dom_sf"/>
</dbReference>
<evidence type="ECO:0000256" key="2">
    <source>
        <dbReference type="ARBA" id="ARBA00022614"/>
    </source>
</evidence>
<gene>
    <name evidence="8" type="ORF">SS1G_08575</name>
</gene>
<reference evidence="9" key="1">
    <citation type="journal article" date="2011" name="PLoS Genet.">
        <title>Genomic analysis of the necrotrophic fungal pathogens Sclerotinia sclerotiorum and Botrytis cinerea.</title>
        <authorList>
            <person name="Amselem J."/>
            <person name="Cuomo C.A."/>
            <person name="van Kan J.A."/>
            <person name="Viaud M."/>
            <person name="Benito E.P."/>
            <person name="Couloux A."/>
            <person name="Coutinho P.M."/>
            <person name="de Vries R.P."/>
            <person name="Dyer P.S."/>
            <person name="Fillinger S."/>
            <person name="Fournier E."/>
            <person name="Gout L."/>
            <person name="Hahn M."/>
            <person name="Kohn L."/>
            <person name="Lapalu N."/>
            <person name="Plummer K.M."/>
            <person name="Pradier J.M."/>
            <person name="Quevillon E."/>
            <person name="Sharon A."/>
            <person name="Simon A."/>
            <person name="ten Have A."/>
            <person name="Tudzynski B."/>
            <person name="Tudzynski P."/>
            <person name="Wincker P."/>
            <person name="Andrew M."/>
            <person name="Anthouard V."/>
            <person name="Beever R.E."/>
            <person name="Beffa R."/>
            <person name="Benoit I."/>
            <person name="Bouzid O."/>
            <person name="Brault B."/>
            <person name="Chen Z."/>
            <person name="Choquer M."/>
            <person name="Collemare J."/>
            <person name="Cotton P."/>
            <person name="Danchin E.G."/>
            <person name="Da Silva C."/>
            <person name="Gautier A."/>
            <person name="Giraud C."/>
            <person name="Giraud T."/>
            <person name="Gonzalez C."/>
            <person name="Grossetete S."/>
            <person name="Guldener U."/>
            <person name="Henrissat B."/>
            <person name="Howlett B.J."/>
            <person name="Kodira C."/>
            <person name="Kretschmer M."/>
            <person name="Lappartient A."/>
            <person name="Leroch M."/>
            <person name="Levis C."/>
            <person name="Mauceli E."/>
            <person name="Neuveglise C."/>
            <person name="Oeser B."/>
            <person name="Pearson M."/>
            <person name="Poulain J."/>
            <person name="Poussereau N."/>
            <person name="Quesneville H."/>
            <person name="Rascle C."/>
            <person name="Schumacher J."/>
            <person name="Segurens B."/>
            <person name="Sexton A."/>
            <person name="Silva E."/>
            <person name="Sirven C."/>
            <person name="Soanes D.M."/>
            <person name="Talbot N.J."/>
            <person name="Templeton M."/>
            <person name="Yandava C."/>
            <person name="Yarden O."/>
            <person name="Zeng Q."/>
            <person name="Rollins J.A."/>
            <person name="Lebrun M.H."/>
            <person name="Dickman M."/>
        </authorList>
    </citation>
    <scope>NUCLEOTIDE SEQUENCE [LARGE SCALE GENOMIC DNA]</scope>
    <source>
        <strain evidence="9">ATCC 18683 / 1980 / Ss-1</strain>
    </source>
</reference>
<accession>A7ETC0</accession>
<dbReference type="GO" id="GO:0030620">
    <property type="term" value="F:U2 snRNA binding"/>
    <property type="evidence" value="ECO:0000318"/>
    <property type="project" value="GO_Central"/>
</dbReference>
<dbReference type="PANTHER" id="PTHR10552">
    <property type="entry name" value="U2 SMALL NUCLEAR RIBONUCLEOPROTEIN A"/>
    <property type="match status" value="1"/>
</dbReference>
<keyword evidence="3" id="KW-0677">Repeat</keyword>
<evidence type="ECO:0000256" key="3">
    <source>
        <dbReference type="ARBA" id="ARBA00022737"/>
    </source>
</evidence>
<evidence type="ECO:0000256" key="6">
    <source>
        <dbReference type="ARBA" id="ARBA00024238"/>
    </source>
</evidence>